<dbReference type="SUPFAM" id="SSF55781">
    <property type="entry name" value="GAF domain-like"/>
    <property type="match status" value="1"/>
</dbReference>
<dbReference type="InterPro" id="IPR052155">
    <property type="entry name" value="Biofilm_reg_signaling"/>
</dbReference>
<accession>A0A318SJC2</accession>
<dbReference type="PROSITE" id="PS50113">
    <property type="entry name" value="PAC"/>
    <property type="match status" value="2"/>
</dbReference>
<dbReference type="InterPro" id="IPR003018">
    <property type="entry name" value="GAF"/>
</dbReference>
<dbReference type="NCBIfam" id="TIGR00254">
    <property type="entry name" value="GGDEF"/>
    <property type="match status" value="1"/>
</dbReference>
<dbReference type="Gene3D" id="3.30.450.40">
    <property type="match status" value="1"/>
</dbReference>
<dbReference type="PANTHER" id="PTHR44757">
    <property type="entry name" value="DIGUANYLATE CYCLASE DGCP"/>
    <property type="match status" value="1"/>
</dbReference>
<evidence type="ECO:0000259" key="3">
    <source>
        <dbReference type="PROSITE" id="PS50887"/>
    </source>
</evidence>
<dbReference type="InterPro" id="IPR001610">
    <property type="entry name" value="PAC"/>
</dbReference>
<dbReference type="FunFam" id="3.30.70.270:FF:000001">
    <property type="entry name" value="Diguanylate cyclase domain protein"/>
    <property type="match status" value="1"/>
</dbReference>
<dbReference type="SMART" id="SM00086">
    <property type="entry name" value="PAC"/>
    <property type="match status" value="3"/>
</dbReference>
<feature type="domain" description="PAS" evidence="1">
    <location>
        <begin position="445"/>
        <end position="515"/>
    </location>
</feature>
<dbReference type="PROSITE" id="PS50887">
    <property type="entry name" value="GGDEF"/>
    <property type="match status" value="1"/>
</dbReference>
<feature type="domain" description="PAC" evidence="2">
    <location>
        <begin position="392"/>
        <end position="444"/>
    </location>
</feature>
<dbReference type="InterPro" id="IPR035965">
    <property type="entry name" value="PAS-like_dom_sf"/>
</dbReference>
<dbReference type="PANTHER" id="PTHR44757:SF2">
    <property type="entry name" value="BIOFILM ARCHITECTURE MAINTENANCE PROTEIN MBAA"/>
    <property type="match status" value="1"/>
</dbReference>
<dbReference type="Pfam" id="PF08448">
    <property type="entry name" value="PAS_4"/>
    <property type="match status" value="1"/>
</dbReference>
<feature type="domain" description="PAC" evidence="2">
    <location>
        <begin position="264"/>
        <end position="317"/>
    </location>
</feature>
<dbReference type="InterPro" id="IPR013656">
    <property type="entry name" value="PAS_4"/>
</dbReference>
<feature type="domain" description="GGDEF" evidence="3">
    <location>
        <begin position="600"/>
        <end position="733"/>
    </location>
</feature>
<dbReference type="Pfam" id="PF01590">
    <property type="entry name" value="GAF"/>
    <property type="match status" value="1"/>
</dbReference>
<dbReference type="Gene3D" id="2.10.70.100">
    <property type="match status" value="1"/>
</dbReference>
<evidence type="ECO:0000259" key="1">
    <source>
        <dbReference type="PROSITE" id="PS50112"/>
    </source>
</evidence>
<dbReference type="NCBIfam" id="TIGR00229">
    <property type="entry name" value="sensory_box"/>
    <property type="match status" value="2"/>
</dbReference>
<dbReference type="SUPFAM" id="SSF55073">
    <property type="entry name" value="Nucleotide cyclase"/>
    <property type="match status" value="1"/>
</dbReference>
<dbReference type="SMART" id="SM00065">
    <property type="entry name" value="GAF"/>
    <property type="match status" value="1"/>
</dbReference>
<dbReference type="SUPFAM" id="SSF55785">
    <property type="entry name" value="PYP-like sensor domain (PAS domain)"/>
    <property type="match status" value="3"/>
</dbReference>
<dbReference type="OrthoDB" id="9813903at2"/>
<dbReference type="InterPro" id="IPR000700">
    <property type="entry name" value="PAS-assoc_C"/>
</dbReference>
<dbReference type="Proteomes" id="UP000247540">
    <property type="component" value="Unassembled WGS sequence"/>
</dbReference>
<dbReference type="SMART" id="SM00267">
    <property type="entry name" value="GGDEF"/>
    <property type="match status" value="1"/>
</dbReference>
<gene>
    <name evidence="4" type="ORF">DFQ15_104102</name>
</gene>
<sequence length="734" mass="82106">MAAVFPENEAQRIAGLHGLHILDTPPEADYNDLARLASEICGVPVALITLVDRDRQWFKARVGTDVAELPREISFCGHAILTPDRLMVVEDLLLDPRFCDNPLVTDDPKVRFYAGVPIVLDDGEALGTLCIVDTVPRSLPPAQARALRALARQVAVLFELRRRVAQVERQSAALQALSERRLAEQRHSAERLELVLRGGNLGFWELDLPGNRWTVNARERELLGYTEDDARPGRLRWQSLVHRADWRALRAALDAHLAGENPYFVSQYRLRHRAGHWVWVQGHAVVVSRDAAGWPALIVGTHMDITGRRRERAALEHARDMLGRTGAMAQVGGWELDVLSRRLHWSDEVYRIHEVERGSDPSPHDALAFYAPEARPAIETALARALEDGTPWDLELPFVTARGRPLWVRAQGMAVHRRHGRTTMLAGAFQDITDRKRAELRVAESETRLRTITDNLPVLIAEFDTEQRFRFCNATYRDWLGTDPEKMLGRTVQQSVAPEYFERRRVYLDRALAGDKVSFEQTLDLPAGLRTLQSTYLPQRDADGRVTSIYALTTDITALKDTQRLLDAMARTDLLTGLPNRRHFDERLAEAAARSRRTGSALAVLYLDVDRFKSINDTRGHAAGDDVLCGLAQRLRDCLRETDLVARHAGDEFAILLEGAAVPFDLPVVGAKLLRAMETPLMAQGAPLTVGISIGATVYRGGQGSPDELLQRADRALYIAKTEGRGRFHLGEVG</sequence>
<dbReference type="Pfam" id="PF00990">
    <property type="entry name" value="GGDEF"/>
    <property type="match status" value="1"/>
</dbReference>
<dbReference type="PROSITE" id="PS50112">
    <property type="entry name" value="PAS"/>
    <property type="match status" value="1"/>
</dbReference>
<dbReference type="CDD" id="cd00130">
    <property type="entry name" value="PAS"/>
    <property type="match status" value="3"/>
</dbReference>
<proteinExistence type="predicted"/>
<dbReference type="RefSeq" id="WP_110464847.1">
    <property type="nucleotide sequence ID" value="NZ_JAMOFZ010000004.1"/>
</dbReference>
<dbReference type="InterPro" id="IPR029787">
    <property type="entry name" value="Nucleotide_cyclase"/>
</dbReference>
<dbReference type="AlphaFoldDB" id="A0A318SJC2"/>
<dbReference type="EMBL" id="QJTC01000004">
    <property type="protein sequence ID" value="PYE78909.1"/>
    <property type="molecule type" value="Genomic_DNA"/>
</dbReference>
<evidence type="ECO:0000313" key="4">
    <source>
        <dbReference type="EMBL" id="PYE78909.1"/>
    </source>
</evidence>
<dbReference type="InterPro" id="IPR029016">
    <property type="entry name" value="GAF-like_dom_sf"/>
</dbReference>
<dbReference type="InterPro" id="IPR013655">
    <property type="entry name" value="PAS_fold_3"/>
</dbReference>
<dbReference type="InterPro" id="IPR000014">
    <property type="entry name" value="PAS"/>
</dbReference>
<keyword evidence="5" id="KW-1185">Reference proteome</keyword>
<evidence type="ECO:0000313" key="5">
    <source>
        <dbReference type="Proteomes" id="UP000247540"/>
    </source>
</evidence>
<dbReference type="GO" id="GO:0003824">
    <property type="term" value="F:catalytic activity"/>
    <property type="evidence" value="ECO:0007669"/>
    <property type="project" value="UniProtKB-ARBA"/>
</dbReference>
<dbReference type="Gene3D" id="3.30.450.20">
    <property type="entry name" value="PAS domain"/>
    <property type="match status" value="3"/>
</dbReference>
<name>A0A318SJC2_9BURK</name>
<dbReference type="Pfam" id="PF08447">
    <property type="entry name" value="PAS_3"/>
    <property type="match status" value="2"/>
</dbReference>
<dbReference type="CDD" id="cd01949">
    <property type="entry name" value="GGDEF"/>
    <property type="match status" value="1"/>
</dbReference>
<dbReference type="SMART" id="SM00091">
    <property type="entry name" value="PAS"/>
    <property type="match status" value="2"/>
</dbReference>
<reference evidence="4 5" key="1">
    <citation type="submission" date="2018-06" db="EMBL/GenBank/DDBJ databases">
        <title>Genomic Encyclopedia of Type Strains, Phase III (KMG-III): the genomes of soil and plant-associated and newly described type strains.</title>
        <authorList>
            <person name="Whitman W."/>
        </authorList>
    </citation>
    <scope>NUCLEOTIDE SEQUENCE [LARGE SCALE GENOMIC DNA]</scope>
    <source>
        <strain evidence="4 5">CECT 7646</strain>
    </source>
</reference>
<organism evidence="4 5">
    <name type="scientific">Xylophilus ampelinus</name>
    <dbReference type="NCBI Taxonomy" id="54067"/>
    <lineage>
        <taxon>Bacteria</taxon>
        <taxon>Pseudomonadati</taxon>
        <taxon>Pseudomonadota</taxon>
        <taxon>Betaproteobacteria</taxon>
        <taxon>Burkholderiales</taxon>
        <taxon>Xylophilus</taxon>
    </lineage>
</organism>
<evidence type="ECO:0000259" key="2">
    <source>
        <dbReference type="PROSITE" id="PS50113"/>
    </source>
</evidence>
<dbReference type="InterPro" id="IPR000160">
    <property type="entry name" value="GGDEF_dom"/>
</dbReference>
<comment type="caution">
    <text evidence="4">The sequence shown here is derived from an EMBL/GenBank/DDBJ whole genome shotgun (WGS) entry which is preliminary data.</text>
</comment>
<protein>
    <submittedName>
        <fullName evidence="4">PAS domain S-box-containing protein/diguanylate cyclase (GGDEF)-like protein</fullName>
    </submittedName>
</protein>
<dbReference type="InterPro" id="IPR043128">
    <property type="entry name" value="Rev_trsase/Diguanyl_cyclase"/>
</dbReference>
<dbReference type="Gene3D" id="3.30.70.270">
    <property type="match status" value="1"/>
</dbReference>